<evidence type="ECO:0000256" key="1">
    <source>
        <dbReference type="SAM" id="Coils"/>
    </source>
</evidence>
<organism evidence="4 5">
    <name type="scientific">Reticulibacter mediterranei</name>
    <dbReference type="NCBI Taxonomy" id="2778369"/>
    <lineage>
        <taxon>Bacteria</taxon>
        <taxon>Bacillati</taxon>
        <taxon>Chloroflexota</taxon>
        <taxon>Ktedonobacteria</taxon>
        <taxon>Ktedonobacterales</taxon>
        <taxon>Reticulibacteraceae</taxon>
        <taxon>Reticulibacter</taxon>
    </lineage>
</organism>
<proteinExistence type="predicted"/>
<keyword evidence="1" id="KW-0175">Coiled coil</keyword>
<evidence type="ECO:0000259" key="3">
    <source>
        <dbReference type="PROSITE" id="PS50885"/>
    </source>
</evidence>
<dbReference type="GO" id="GO:0016020">
    <property type="term" value="C:membrane"/>
    <property type="evidence" value="ECO:0007669"/>
    <property type="project" value="InterPro"/>
</dbReference>
<keyword evidence="2" id="KW-0472">Membrane</keyword>
<dbReference type="RefSeq" id="WP_220202990.1">
    <property type="nucleotide sequence ID" value="NZ_BNJK01000001.1"/>
</dbReference>
<dbReference type="GO" id="GO:0007165">
    <property type="term" value="P:signal transduction"/>
    <property type="evidence" value="ECO:0007669"/>
    <property type="project" value="InterPro"/>
</dbReference>
<feature type="coiled-coil region" evidence="1">
    <location>
        <begin position="210"/>
        <end position="247"/>
    </location>
</feature>
<keyword evidence="5" id="KW-1185">Reference proteome</keyword>
<feature type="transmembrane region" description="Helical" evidence="2">
    <location>
        <begin position="77"/>
        <end position="95"/>
    </location>
</feature>
<feature type="domain" description="HAMP" evidence="3">
    <location>
        <begin position="258"/>
        <end position="294"/>
    </location>
</feature>
<dbReference type="PROSITE" id="PS50885">
    <property type="entry name" value="HAMP"/>
    <property type="match status" value="1"/>
</dbReference>
<evidence type="ECO:0000313" key="4">
    <source>
        <dbReference type="EMBL" id="GHO92135.1"/>
    </source>
</evidence>
<comment type="caution">
    <text evidence="4">The sequence shown here is derived from an EMBL/GenBank/DDBJ whole genome shotgun (WGS) entry which is preliminary data.</text>
</comment>
<feature type="transmembrane region" description="Helical" evidence="2">
    <location>
        <begin position="50"/>
        <end position="71"/>
    </location>
</feature>
<reference evidence="4" key="1">
    <citation type="submission" date="2020-10" db="EMBL/GenBank/DDBJ databases">
        <title>Taxonomic study of unclassified bacteria belonging to the class Ktedonobacteria.</title>
        <authorList>
            <person name="Yabe S."/>
            <person name="Wang C.M."/>
            <person name="Zheng Y."/>
            <person name="Sakai Y."/>
            <person name="Cavaletti L."/>
            <person name="Monciardini P."/>
            <person name="Donadio S."/>
        </authorList>
    </citation>
    <scope>NUCLEOTIDE SEQUENCE</scope>
    <source>
        <strain evidence="4">ID150040</strain>
    </source>
</reference>
<feature type="transmembrane region" description="Helical" evidence="2">
    <location>
        <begin position="102"/>
        <end position="124"/>
    </location>
</feature>
<feature type="transmembrane region" description="Helical" evidence="2">
    <location>
        <begin position="153"/>
        <end position="171"/>
    </location>
</feature>
<gene>
    <name evidence="4" type="ORF">KSF_021830</name>
</gene>
<dbReference type="AlphaFoldDB" id="A0A8J3IGQ3"/>
<protein>
    <recommendedName>
        <fullName evidence="3">HAMP domain-containing protein</fullName>
    </recommendedName>
</protein>
<evidence type="ECO:0000256" key="2">
    <source>
        <dbReference type="SAM" id="Phobius"/>
    </source>
</evidence>
<keyword evidence="2" id="KW-0812">Transmembrane</keyword>
<name>A0A8J3IGQ3_9CHLR</name>
<keyword evidence="2" id="KW-1133">Transmembrane helix</keyword>
<accession>A0A8J3IGQ3</accession>
<evidence type="ECO:0000313" key="5">
    <source>
        <dbReference type="Proteomes" id="UP000597444"/>
    </source>
</evidence>
<dbReference type="InterPro" id="IPR003660">
    <property type="entry name" value="HAMP_dom"/>
</dbReference>
<dbReference type="Proteomes" id="UP000597444">
    <property type="component" value="Unassembled WGS sequence"/>
</dbReference>
<dbReference type="EMBL" id="BNJK01000001">
    <property type="protein sequence ID" value="GHO92135.1"/>
    <property type="molecule type" value="Genomic_DNA"/>
</dbReference>
<sequence>MGLETQEHFTDNRTTRHKGLLGWWYNLTAPAEPTINASIEERESSRRAKLASTIMLILYILTVPAVVASFLGKNYQMIPLLAGMFFATIIATCCNRRGLVNLTGLIIVVAYSAGMMTNIATAAGGLSLELAPWFTLLIIPEILVAALLSPGMAFAFAPIYIAFSVLAFLFMPRAAGAETNLNIIFSNAVLLPGILQCTVAGISFLWASNLERALRERDRAEEVVRLERDLAEKSEQMIQQKEQLEHSIDVIVQTQATVANGNLNARVPLTADNVLWSVAGTLNNLIARLQRARATEAELEQARTSAAHLAAIIRTRKHGQPTPNYVYKGTMIDTIAMEIFPPQETQKTYRDQAFYTRDTPPPQEAFSTIWKWKTSEV</sequence>
<feature type="transmembrane region" description="Helical" evidence="2">
    <location>
        <begin position="183"/>
        <end position="207"/>
    </location>
</feature>